<dbReference type="AlphaFoldDB" id="A0A2T3N2M0"/>
<keyword evidence="3" id="KW-1185">Reference proteome</keyword>
<feature type="transmembrane region" description="Helical" evidence="1">
    <location>
        <begin position="84"/>
        <end position="103"/>
    </location>
</feature>
<accession>A0A2T3N2M0</accession>
<keyword evidence="1" id="KW-0472">Membrane</keyword>
<gene>
    <name evidence="2" type="ORF">C9I89_03565</name>
</gene>
<evidence type="ECO:0000256" key="1">
    <source>
        <dbReference type="SAM" id="Phobius"/>
    </source>
</evidence>
<dbReference type="OrthoDB" id="9812897at2"/>
<name>A0A2T3N2M0_9GAMM</name>
<reference evidence="2 3" key="1">
    <citation type="submission" date="2018-03" db="EMBL/GenBank/DDBJ databases">
        <title>Whole genome sequencing of Histamine producing bacteria.</title>
        <authorList>
            <person name="Butler K."/>
        </authorList>
    </citation>
    <scope>NUCLEOTIDE SEQUENCE [LARGE SCALE GENOMIC DNA]</scope>
    <source>
        <strain evidence="2 3">DSM 16190</strain>
    </source>
</reference>
<comment type="caution">
    <text evidence="2">The sequence shown here is derived from an EMBL/GenBank/DDBJ whole genome shotgun (WGS) entry which is preliminary data.</text>
</comment>
<feature type="transmembrane region" description="Helical" evidence="1">
    <location>
        <begin position="58"/>
        <end position="78"/>
    </location>
</feature>
<evidence type="ECO:0008006" key="4">
    <source>
        <dbReference type="Google" id="ProtNLM"/>
    </source>
</evidence>
<protein>
    <recommendedName>
        <fullName evidence="4">DUF1622 domain-containing protein</fullName>
    </recommendedName>
</protein>
<organism evidence="2 3">
    <name type="scientific">Photobacterium lipolyticum</name>
    <dbReference type="NCBI Taxonomy" id="266810"/>
    <lineage>
        <taxon>Bacteria</taxon>
        <taxon>Pseudomonadati</taxon>
        <taxon>Pseudomonadota</taxon>
        <taxon>Gammaproteobacteria</taxon>
        <taxon>Vibrionales</taxon>
        <taxon>Vibrionaceae</taxon>
        <taxon>Photobacterium</taxon>
    </lineage>
</organism>
<dbReference type="Pfam" id="PF07784">
    <property type="entry name" value="DUF1622"/>
    <property type="match status" value="1"/>
</dbReference>
<dbReference type="InterPro" id="IPR012427">
    <property type="entry name" value="DUF1622"/>
</dbReference>
<proteinExistence type="predicted"/>
<dbReference type="PANTHER" id="PTHR38468">
    <property type="entry name" value="SLL0939 PROTEIN"/>
    <property type="match status" value="1"/>
</dbReference>
<dbReference type="Proteomes" id="UP000240904">
    <property type="component" value="Unassembled WGS sequence"/>
</dbReference>
<evidence type="ECO:0000313" key="2">
    <source>
        <dbReference type="EMBL" id="PSW06627.1"/>
    </source>
</evidence>
<sequence>MEREFIEIIKIVGYAIEAFGVLVVIIGSFSATANFLFTYRKLSEGKAYKNYRRNLARSIILGLEFLIAGDIIRTVVVAESIENVGILALIVMIRSFLSVTLHLEVEGSWPWQKESSNEKTG</sequence>
<feature type="transmembrane region" description="Helical" evidence="1">
    <location>
        <begin position="12"/>
        <end position="37"/>
    </location>
</feature>
<keyword evidence="1" id="KW-0812">Transmembrane</keyword>
<dbReference type="PANTHER" id="PTHR38468:SF1">
    <property type="entry name" value="SLL0939 PROTEIN"/>
    <property type="match status" value="1"/>
</dbReference>
<dbReference type="EMBL" id="PYMC01000002">
    <property type="protein sequence ID" value="PSW06627.1"/>
    <property type="molecule type" value="Genomic_DNA"/>
</dbReference>
<keyword evidence="1" id="KW-1133">Transmembrane helix</keyword>
<evidence type="ECO:0000313" key="3">
    <source>
        <dbReference type="Proteomes" id="UP000240904"/>
    </source>
</evidence>
<dbReference type="RefSeq" id="WP_107281991.1">
    <property type="nucleotide sequence ID" value="NZ_PYMC01000002.1"/>
</dbReference>